<sequence length="153" mass="18055">MSERKSYKNTYHRLEVKFIETMKRSEELHIEHVRAKKMFNRILREKTGLADLLLNMETLGHDHLPEKARTETIPGSDDETLDITALSETGKHLLSLVEHSFDYSEDEQYNQEVNPVSLTEWLKRNQSKVEGPRRTKRKNSEAFDDDHKRAKFD</sequence>
<protein>
    <submittedName>
        <fullName evidence="3">ARAD1C08052p</fullName>
    </submittedName>
</protein>
<dbReference type="InterPro" id="IPR032742">
    <property type="entry name" value="Iec3_N"/>
</dbReference>
<reference evidence="3" key="2">
    <citation type="submission" date="2014-06" db="EMBL/GenBank/DDBJ databases">
        <title>The complete genome of Blastobotrys (Arxula) adeninivorans LS3 - a yeast of biotechnological interest.</title>
        <authorList>
            <person name="Kunze G."/>
            <person name="Gaillardin C."/>
            <person name="Czernicka M."/>
            <person name="Durrens P."/>
            <person name="Martin T."/>
            <person name="Boer E."/>
            <person name="Gabaldon T."/>
            <person name="Cruz J."/>
            <person name="Talla E."/>
            <person name="Marck C."/>
            <person name="Goffeau A."/>
            <person name="Barbe V."/>
            <person name="Baret P."/>
            <person name="Baronian K."/>
            <person name="Beier S."/>
            <person name="Bleykasten C."/>
            <person name="Bode R."/>
            <person name="Casaregola S."/>
            <person name="Despons L."/>
            <person name="Fairhead C."/>
            <person name="Giersberg M."/>
            <person name="Gierski P."/>
            <person name="Hahnel U."/>
            <person name="Hartmann A."/>
            <person name="Jankowska D."/>
            <person name="Jubin C."/>
            <person name="Jung P."/>
            <person name="Lafontaine I."/>
            <person name="Leh-Louis V."/>
            <person name="Lemaire M."/>
            <person name="Marcet-Houben M."/>
            <person name="Mascher M."/>
            <person name="Morel G."/>
            <person name="Richard G.-F."/>
            <person name="Riechen J."/>
            <person name="Sacerdot C."/>
            <person name="Sarkar A."/>
            <person name="Savel G."/>
            <person name="Schacherer J."/>
            <person name="Sherman D."/>
            <person name="Straub M.-L."/>
            <person name="Stein N."/>
            <person name="Thierry A."/>
            <person name="Trautwein-Schult A."/>
            <person name="Westhof E."/>
            <person name="Worch S."/>
            <person name="Dujon B."/>
            <person name="Souciet J.-L."/>
            <person name="Wincker P."/>
            <person name="Scholz U."/>
            <person name="Neuveglise N."/>
        </authorList>
    </citation>
    <scope>NUCLEOTIDE SEQUENCE</scope>
    <source>
        <strain evidence="3">LS3</strain>
    </source>
</reference>
<reference evidence="3" key="1">
    <citation type="submission" date="2014-02" db="EMBL/GenBank/DDBJ databases">
        <authorList>
            <person name="Genoscope - CEA"/>
        </authorList>
    </citation>
    <scope>NUCLEOTIDE SEQUENCE</scope>
    <source>
        <strain evidence="3">LS3</strain>
    </source>
</reference>
<dbReference type="GO" id="GO:0006338">
    <property type="term" value="P:chromatin remodeling"/>
    <property type="evidence" value="ECO:0007669"/>
    <property type="project" value="InterPro"/>
</dbReference>
<organism evidence="3">
    <name type="scientific">Blastobotrys adeninivorans</name>
    <name type="common">Yeast</name>
    <name type="synonym">Arxula adeninivorans</name>
    <dbReference type="NCBI Taxonomy" id="409370"/>
    <lineage>
        <taxon>Eukaryota</taxon>
        <taxon>Fungi</taxon>
        <taxon>Dikarya</taxon>
        <taxon>Ascomycota</taxon>
        <taxon>Saccharomycotina</taxon>
        <taxon>Dipodascomycetes</taxon>
        <taxon>Dipodascales</taxon>
        <taxon>Trichomonascaceae</taxon>
        <taxon>Blastobotrys</taxon>
    </lineage>
</organism>
<feature type="region of interest" description="Disordered" evidence="1">
    <location>
        <begin position="123"/>
        <end position="153"/>
    </location>
</feature>
<evidence type="ECO:0000313" key="3">
    <source>
        <dbReference type="EMBL" id="CDP34246.1"/>
    </source>
</evidence>
<dbReference type="EMBL" id="HG937693">
    <property type="protein sequence ID" value="CDP34246.1"/>
    <property type="molecule type" value="Genomic_DNA"/>
</dbReference>
<accession>A0A060T517</accession>
<feature type="domain" description="INO80 complex subunit 3 N-terminal" evidence="2">
    <location>
        <begin position="5"/>
        <end position="58"/>
    </location>
</feature>
<feature type="compositionally biased region" description="Basic and acidic residues" evidence="1">
    <location>
        <begin position="130"/>
        <end position="153"/>
    </location>
</feature>
<dbReference type="GO" id="GO:0031011">
    <property type="term" value="C:Ino80 complex"/>
    <property type="evidence" value="ECO:0007669"/>
    <property type="project" value="InterPro"/>
</dbReference>
<name>A0A060T517_BLAAD</name>
<evidence type="ECO:0000256" key="1">
    <source>
        <dbReference type="SAM" id="MobiDB-lite"/>
    </source>
</evidence>
<gene>
    <name evidence="3" type="ORF">GNLVRS02_ARAD1C08052g</name>
</gene>
<proteinExistence type="predicted"/>
<dbReference type="Pfam" id="PF14612">
    <property type="entry name" value="Ino80_Iec3"/>
    <property type="match status" value="1"/>
</dbReference>
<dbReference type="AlphaFoldDB" id="A0A060T517"/>
<evidence type="ECO:0000259" key="2">
    <source>
        <dbReference type="Pfam" id="PF14612"/>
    </source>
</evidence>